<dbReference type="SUPFAM" id="SSF55874">
    <property type="entry name" value="ATPase domain of HSP90 chaperone/DNA topoisomerase II/histidine kinase"/>
    <property type="match status" value="1"/>
</dbReference>
<evidence type="ECO:0000259" key="12">
    <source>
        <dbReference type="PROSITE" id="PS50109"/>
    </source>
</evidence>
<reference evidence="14 15" key="1">
    <citation type="journal article" date="2019" name="Int. J. Syst. Evol. Microbiol.">
        <title>The Global Catalogue of Microorganisms (GCM) 10K type strain sequencing project: providing services to taxonomists for standard genome sequencing and annotation.</title>
        <authorList>
            <consortium name="The Broad Institute Genomics Platform"/>
            <consortium name="The Broad Institute Genome Sequencing Center for Infectious Disease"/>
            <person name="Wu L."/>
            <person name="Ma J."/>
        </authorList>
    </citation>
    <scope>NUCLEOTIDE SEQUENCE [LARGE SCALE GENOMIC DNA]</scope>
    <source>
        <strain evidence="14 15">JCM 10303</strain>
    </source>
</reference>
<evidence type="ECO:0000256" key="9">
    <source>
        <dbReference type="ARBA" id="ARBA00023012"/>
    </source>
</evidence>
<dbReference type="SMART" id="SM00304">
    <property type="entry name" value="HAMP"/>
    <property type="match status" value="1"/>
</dbReference>
<dbReference type="InterPro" id="IPR003661">
    <property type="entry name" value="HisK_dim/P_dom"/>
</dbReference>
<feature type="domain" description="Histidine kinase" evidence="12">
    <location>
        <begin position="257"/>
        <end position="495"/>
    </location>
</feature>
<evidence type="ECO:0000256" key="6">
    <source>
        <dbReference type="ARBA" id="ARBA00022692"/>
    </source>
</evidence>
<dbReference type="SUPFAM" id="SSF158472">
    <property type="entry name" value="HAMP domain-like"/>
    <property type="match status" value="1"/>
</dbReference>
<evidence type="ECO:0000313" key="15">
    <source>
        <dbReference type="Proteomes" id="UP001500729"/>
    </source>
</evidence>
<dbReference type="CDD" id="cd00075">
    <property type="entry name" value="HATPase"/>
    <property type="match status" value="1"/>
</dbReference>
<evidence type="ECO:0000256" key="1">
    <source>
        <dbReference type="ARBA" id="ARBA00000085"/>
    </source>
</evidence>
<keyword evidence="5" id="KW-0808">Transferase</keyword>
<dbReference type="GO" id="GO:0016301">
    <property type="term" value="F:kinase activity"/>
    <property type="evidence" value="ECO:0007669"/>
    <property type="project" value="UniProtKB-KW"/>
</dbReference>
<gene>
    <name evidence="14" type="ORF">GCM10009533_65120</name>
</gene>
<evidence type="ECO:0000256" key="5">
    <source>
        <dbReference type="ARBA" id="ARBA00022679"/>
    </source>
</evidence>
<dbReference type="PRINTS" id="PR00344">
    <property type="entry name" value="BCTRLSENSOR"/>
</dbReference>
<dbReference type="Pfam" id="PF02518">
    <property type="entry name" value="HATPase_c"/>
    <property type="match status" value="1"/>
</dbReference>
<dbReference type="Pfam" id="PF00672">
    <property type="entry name" value="HAMP"/>
    <property type="match status" value="1"/>
</dbReference>
<evidence type="ECO:0000256" key="4">
    <source>
        <dbReference type="ARBA" id="ARBA00022553"/>
    </source>
</evidence>
<feature type="transmembrane region" description="Helical" evidence="11">
    <location>
        <begin position="170"/>
        <end position="196"/>
    </location>
</feature>
<dbReference type="EMBL" id="BAAAGS010000078">
    <property type="protein sequence ID" value="GAA0558664.1"/>
    <property type="molecule type" value="Genomic_DNA"/>
</dbReference>
<dbReference type="InterPro" id="IPR036097">
    <property type="entry name" value="HisK_dim/P_sf"/>
</dbReference>
<evidence type="ECO:0000313" key="14">
    <source>
        <dbReference type="EMBL" id="GAA0558664.1"/>
    </source>
</evidence>
<keyword evidence="9" id="KW-0902">Two-component regulatory system</keyword>
<keyword evidence="4" id="KW-0597">Phosphoprotein</keyword>
<dbReference type="CDD" id="cd06225">
    <property type="entry name" value="HAMP"/>
    <property type="match status" value="1"/>
</dbReference>
<organism evidence="14 15">
    <name type="scientific">Saccharopolyspora erythraea</name>
    <name type="common">Streptomyces erythraeus</name>
    <dbReference type="NCBI Taxonomy" id="1836"/>
    <lineage>
        <taxon>Bacteria</taxon>
        <taxon>Bacillati</taxon>
        <taxon>Actinomycetota</taxon>
        <taxon>Actinomycetes</taxon>
        <taxon>Pseudonocardiales</taxon>
        <taxon>Pseudonocardiaceae</taxon>
        <taxon>Saccharopolyspora</taxon>
    </lineage>
</organism>
<keyword evidence="10 11" id="KW-0472">Membrane</keyword>
<evidence type="ECO:0000256" key="8">
    <source>
        <dbReference type="ARBA" id="ARBA00022989"/>
    </source>
</evidence>
<comment type="catalytic activity">
    <reaction evidence="1">
        <text>ATP + protein L-histidine = ADP + protein N-phospho-L-histidine.</text>
        <dbReference type="EC" id="2.7.13.3"/>
    </reaction>
</comment>
<evidence type="ECO:0000259" key="13">
    <source>
        <dbReference type="PROSITE" id="PS50885"/>
    </source>
</evidence>
<accession>A0ABN1E4S4</accession>
<feature type="transmembrane region" description="Helical" evidence="11">
    <location>
        <begin position="32"/>
        <end position="55"/>
    </location>
</feature>
<evidence type="ECO:0000256" key="7">
    <source>
        <dbReference type="ARBA" id="ARBA00022777"/>
    </source>
</evidence>
<dbReference type="Gene3D" id="6.10.340.10">
    <property type="match status" value="1"/>
</dbReference>
<dbReference type="InterPro" id="IPR036890">
    <property type="entry name" value="HATPase_C_sf"/>
</dbReference>
<dbReference type="InterPro" id="IPR003594">
    <property type="entry name" value="HATPase_dom"/>
</dbReference>
<dbReference type="InterPro" id="IPR003660">
    <property type="entry name" value="HAMP_dom"/>
</dbReference>
<sequence>MTVPAPPPPDLVDVGPSTEGGRFQRVSLRNRVTWLAAVCVAGAVALVSIAAFVTVHDSLYSQLDENLTQRAVEAAEGPLVRTPDLQQVPVAFYAAANLKISVLSANGAEMTPNPGDRPPSSGLELAVAKGQLPLSLRTDQPTNSRVVAVPGGPGVALVMSQSLRPTQATLAQLSVVLVVMGGAGILLAAAAGTAVARAGLRPVQRLTAATERVALTGDLRPIPVSGDDELARLTTSFNRMLGALAESQERQRRLVADAGHELRTPLTSLRTNLELLMASAEPGAPALSAEDREEMFADVRAQITELSSLVGDLVELAREDTPQAVHEPVDLLEVVERALNRARRRAAGVRFQVRLEPWLMMGDATALERAVLNLLDNAAKWSPDGETVRVDLHPERGYADQRGYSAPQGHPAQPGYPAHGHAVLEVADAGPGIAPGDRPHVFERFYRSSDARQLPGSGLGLSIVKQVAERHGGTVWAGEAPEGGALLSMRLPGGTPADV</sequence>
<dbReference type="Gene3D" id="3.30.565.10">
    <property type="entry name" value="Histidine kinase-like ATPase, C-terminal domain"/>
    <property type="match status" value="1"/>
</dbReference>
<dbReference type="Gene3D" id="1.10.287.130">
    <property type="match status" value="1"/>
</dbReference>
<protein>
    <recommendedName>
        <fullName evidence="3">histidine kinase</fullName>
        <ecNumber evidence="3">2.7.13.3</ecNumber>
    </recommendedName>
</protein>
<dbReference type="InterPro" id="IPR004358">
    <property type="entry name" value="Sig_transdc_His_kin-like_C"/>
</dbReference>
<dbReference type="CDD" id="cd00082">
    <property type="entry name" value="HisKA"/>
    <property type="match status" value="1"/>
</dbReference>
<keyword evidence="6 11" id="KW-0812">Transmembrane</keyword>
<dbReference type="PANTHER" id="PTHR45436">
    <property type="entry name" value="SENSOR HISTIDINE KINASE YKOH"/>
    <property type="match status" value="1"/>
</dbReference>
<evidence type="ECO:0000256" key="11">
    <source>
        <dbReference type="SAM" id="Phobius"/>
    </source>
</evidence>
<feature type="domain" description="HAMP" evidence="13">
    <location>
        <begin position="197"/>
        <end position="249"/>
    </location>
</feature>
<dbReference type="InterPro" id="IPR005467">
    <property type="entry name" value="His_kinase_dom"/>
</dbReference>
<keyword evidence="8 11" id="KW-1133">Transmembrane helix</keyword>
<dbReference type="PROSITE" id="PS50109">
    <property type="entry name" value="HIS_KIN"/>
    <property type="match status" value="1"/>
</dbReference>
<dbReference type="InterPro" id="IPR050428">
    <property type="entry name" value="TCS_sensor_his_kinase"/>
</dbReference>
<keyword evidence="15" id="KW-1185">Reference proteome</keyword>
<dbReference type="PANTHER" id="PTHR45436:SF5">
    <property type="entry name" value="SENSOR HISTIDINE KINASE TRCS"/>
    <property type="match status" value="1"/>
</dbReference>
<comment type="caution">
    <text evidence="14">The sequence shown here is derived from an EMBL/GenBank/DDBJ whole genome shotgun (WGS) entry which is preliminary data.</text>
</comment>
<dbReference type="RefSeq" id="WP_011873156.1">
    <property type="nucleotide sequence ID" value="NZ_BAAAGS010000078.1"/>
</dbReference>
<evidence type="ECO:0000256" key="3">
    <source>
        <dbReference type="ARBA" id="ARBA00012438"/>
    </source>
</evidence>
<proteinExistence type="predicted"/>
<dbReference type="SMART" id="SM00388">
    <property type="entry name" value="HisKA"/>
    <property type="match status" value="1"/>
</dbReference>
<dbReference type="Pfam" id="PF00512">
    <property type="entry name" value="HisKA"/>
    <property type="match status" value="1"/>
</dbReference>
<evidence type="ECO:0000256" key="2">
    <source>
        <dbReference type="ARBA" id="ARBA00004236"/>
    </source>
</evidence>
<evidence type="ECO:0000256" key="10">
    <source>
        <dbReference type="ARBA" id="ARBA00023136"/>
    </source>
</evidence>
<name>A0ABN1E4S4_SACER</name>
<dbReference type="SMART" id="SM00387">
    <property type="entry name" value="HATPase_c"/>
    <property type="match status" value="1"/>
</dbReference>
<dbReference type="PROSITE" id="PS50885">
    <property type="entry name" value="HAMP"/>
    <property type="match status" value="1"/>
</dbReference>
<comment type="subcellular location">
    <subcellularLocation>
        <location evidence="2">Cell membrane</location>
    </subcellularLocation>
</comment>
<keyword evidence="7 14" id="KW-0418">Kinase</keyword>
<dbReference type="SUPFAM" id="SSF47384">
    <property type="entry name" value="Homodimeric domain of signal transducing histidine kinase"/>
    <property type="match status" value="1"/>
</dbReference>
<dbReference type="EC" id="2.7.13.3" evidence="3"/>
<dbReference type="Proteomes" id="UP001500729">
    <property type="component" value="Unassembled WGS sequence"/>
</dbReference>